<gene>
    <name evidence="1" type="ORF">RFULGI_LOCUS10584</name>
</gene>
<name>A0A9N9HTS7_9GLOM</name>
<comment type="caution">
    <text evidence="1">The sequence shown here is derived from an EMBL/GenBank/DDBJ whole genome shotgun (WGS) entry which is preliminary data.</text>
</comment>
<keyword evidence="2" id="KW-1185">Reference proteome</keyword>
<dbReference type="EMBL" id="CAJVPZ010021219">
    <property type="protein sequence ID" value="CAG8705305.1"/>
    <property type="molecule type" value="Genomic_DNA"/>
</dbReference>
<evidence type="ECO:0000313" key="1">
    <source>
        <dbReference type="EMBL" id="CAG8705305.1"/>
    </source>
</evidence>
<proteinExistence type="predicted"/>
<accession>A0A9N9HTS7</accession>
<evidence type="ECO:0000313" key="2">
    <source>
        <dbReference type="Proteomes" id="UP000789396"/>
    </source>
</evidence>
<organism evidence="1 2">
    <name type="scientific">Racocetra fulgida</name>
    <dbReference type="NCBI Taxonomy" id="60492"/>
    <lineage>
        <taxon>Eukaryota</taxon>
        <taxon>Fungi</taxon>
        <taxon>Fungi incertae sedis</taxon>
        <taxon>Mucoromycota</taxon>
        <taxon>Glomeromycotina</taxon>
        <taxon>Glomeromycetes</taxon>
        <taxon>Diversisporales</taxon>
        <taxon>Gigasporaceae</taxon>
        <taxon>Racocetra</taxon>
    </lineage>
</organism>
<sequence length="190" mass="22149">MAKLSKYSLEKYNSLPLPELANDELKKKEVEFKELLNNFILLIKKYNLELGLRLLHSHNIPLEGEQAMVEKFDYFETEPALITLADSPNESYPASWILVDDQYLVFEYSTDLYVKKVYERLVEDSYVLDEISMLIRKYNLDSLIGPCITTRETLSKFDIREGQAFVEHTINIDDKFVNIVQSRPNESAVK</sequence>
<protein>
    <submittedName>
        <fullName evidence="1">12580_t:CDS:1</fullName>
    </submittedName>
</protein>
<dbReference type="OrthoDB" id="2322999at2759"/>
<feature type="non-terminal residue" evidence="1">
    <location>
        <position position="190"/>
    </location>
</feature>
<dbReference type="Proteomes" id="UP000789396">
    <property type="component" value="Unassembled WGS sequence"/>
</dbReference>
<reference evidence="1" key="1">
    <citation type="submission" date="2021-06" db="EMBL/GenBank/DDBJ databases">
        <authorList>
            <person name="Kallberg Y."/>
            <person name="Tangrot J."/>
            <person name="Rosling A."/>
        </authorList>
    </citation>
    <scope>NUCLEOTIDE SEQUENCE</scope>
    <source>
        <strain evidence="1">IN212</strain>
    </source>
</reference>
<dbReference type="AlphaFoldDB" id="A0A9N9HTS7"/>